<evidence type="ECO:0000313" key="3">
    <source>
        <dbReference type="Proteomes" id="UP001174677"/>
    </source>
</evidence>
<reference evidence="2 3" key="1">
    <citation type="journal article" date="2023" name="Plant Biotechnol. J.">
        <title>Chromosome-level wild Hevea brasiliensis genome provides new tools for genomic-assisted breeding and valuable loci to elevate rubber yield.</title>
        <authorList>
            <person name="Cheng H."/>
            <person name="Song X."/>
            <person name="Hu Y."/>
            <person name="Wu T."/>
            <person name="Yang Q."/>
            <person name="An Z."/>
            <person name="Feng S."/>
            <person name="Deng Z."/>
            <person name="Wu W."/>
            <person name="Zeng X."/>
            <person name="Tu M."/>
            <person name="Wang X."/>
            <person name="Huang H."/>
        </authorList>
    </citation>
    <scope>NUCLEOTIDE SEQUENCE [LARGE SCALE GENOMIC DNA]</scope>
    <source>
        <strain evidence="2">MT/VB/25A 57/8</strain>
    </source>
</reference>
<dbReference type="PANTHER" id="PTHR33883:SF7">
    <property type="entry name" value="OS04G0521600 PROTEIN"/>
    <property type="match status" value="1"/>
</dbReference>
<sequence>MEEVNRVAGRFKISLTDSTMMWIVYRAMDKAYERAQSKEGVIERLTEISKFYELAVMQLEGCLRFVQEETDSSFESSDEDVLGDLTEIRDRLIGRLKELDLAIAEKDRELTERSENELKLGQALEIKKRQMDSIRAKLKLEPTKVEGVEDSIPSNRVGVDELTLGNRANADEEFSGLKHSVDRQVWNIKHKLEPEDRRRNRSCDSLKIEQMGSDIDVLKETMDVAFGKMQSAIFLSEMGPVEQQWRLTIEKDALGILIKGFVRDIQESFKAQVRGREKQVSLGLSKHLSDLMKDINCLNDELEALCLSQSNQDRKISLKPKEKSLSEEDDHGNPGNSTLSVEKVDQQKQLGEGDPEDDGGNYVAKLIKNHESIIKRKNKELNLMKRENLGEKDSSYPRREEDLVSPRRRIQDVIVRMENLITWNAKLGENFGNYESDDDVESSSTKRLCNFSMTKQKKSHIDNLEVGQGKVNEVSISGAVNEELHNEIRVLKEEKEDVSFQAMIMEKTCASVLEGFIYEFRTDLYRYDLEILSREGIHEDSLKKIVLEWNEQMESHQLEIQFREEIHYIVFGEAVKNFVSTLDSTLIECQDARAECSCLEDYNLEGKLREEISRVLFREVYKEWNELVKISDTGNLVREEIHQIAIEETLRDIANTTDYIISVLKEENLEGELREDIWRLLFGELCKEWNEVMKRLDDENLVREEIYQVAFDETLRDVANTGNHLVSKCNDGKNSENCIHGFHCNKSFQCAEHSVKEDVYMVFLREMFKEWKGIDAQNFESLIREEVFLLAFFEAVKEASAAYREGAAYDHFKISEDFICPDKLHRSKEVSEEEILVQNQESLLNCIRVEEDLIRSTSSEIKEHNAHCHPIQMKHEKLDKVKISQELFTEMGSAFNSVSSKVEIALEQLAVSKALLSELRSCLGVAVEDVERINDRTVSVASAHNLKPSWLQQKEIKEVKVTPSYCEFIPIKEFLQVFMDFKCRVEEKLELNILRLEEAMHHLNPVTELVARHRRKEWLYKKAFIRRCENLRKAETEVDLLGDQVEVLLGLLEKIYNVLHHYSPVLQQYFEVLDILNMIRKVLIGEVLASSDTDC</sequence>
<evidence type="ECO:0000256" key="1">
    <source>
        <dbReference type="SAM" id="MobiDB-lite"/>
    </source>
</evidence>
<dbReference type="PANTHER" id="PTHR33883">
    <property type="entry name" value="WPP DOMAIN-ASSOCIATED PROTEIN"/>
    <property type="match status" value="1"/>
</dbReference>
<protein>
    <recommendedName>
        <fullName evidence="4">WPP domain-associated protein</fullName>
    </recommendedName>
</protein>
<feature type="region of interest" description="Disordered" evidence="1">
    <location>
        <begin position="316"/>
        <end position="362"/>
    </location>
</feature>
<organism evidence="2 3">
    <name type="scientific">Hevea brasiliensis</name>
    <name type="common">Para rubber tree</name>
    <name type="synonym">Siphonia brasiliensis</name>
    <dbReference type="NCBI Taxonomy" id="3981"/>
    <lineage>
        <taxon>Eukaryota</taxon>
        <taxon>Viridiplantae</taxon>
        <taxon>Streptophyta</taxon>
        <taxon>Embryophyta</taxon>
        <taxon>Tracheophyta</taxon>
        <taxon>Spermatophyta</taxon>
        <taxon>Magnoliopsida</taxon>
        <taxon>eudicotyledons</taxon>
        <taxon>Gunneridae</taxon>
        <taxon>Pentapetalae</taxon>
        <taxon>rosids</taxon>
        <taxon>fabids</taxon>
        <taxon>Malpighiales</taxon>
        <taxon>Euphorbiaceae</taxon>
        <taxon>Crotonoideae</taxon>
        <taxon>Micrandreae</taxon>
        <taxon>Hevea</taxon>
    </lineage>
</organism>
<comment type="caution">
    <text evidence="2">The sequence shown here is derived from an EMBL/GenBank/DDBJ whole genome shotgun (WGS) entry which is preliminary data.</text>
</comment>
<dbReference type="Proteomes" id="UP001174677">
    <property type="component" value="Chromosome 8"/>
</dbReference>
<name>A0ABQ9M9E2_HEVBR</name>
<evidence type="ECO:0008006" key="4">
    <source>
        <dbReference type="Google" id="ProtNLM"/>
    </source>
</evidence>
<keyword evidence="3" id="KW-1185">Reference proteome</keyword>
<gene>
    <name evidence="2" type="ORF">P3X46_014084</name>
</gene>
<dbReference type="InterPro" id="IPR037490">
    <property type="entry name" value="WAP"/>
</dbReference>
<evidence type="ECO:0000313" key="2">
    <source>
        <dbReference type="EMBL" id="KAJ9175538.1"/>
    </source>
</evidence>
<accession>A0ABQ9M9E2</accession>
<proteinExistence type="predicted"/>
<feature type="compositionally biased region" description="Basic and acidic residues" evidence="1">
    <location>
        <begin position="316"/>
        <end position="326"/>
    </location>
</feature>
<dbReference type="EMBL" id="JARPOI010000008">
    <property type="protein sequence ID" value="KAJ9175538.1"/>
    <property type="molecule type" value="Genomic_DNA"/>
</dbReference>